<dbReference type="InParanoid" id="R4GBL7"/>
<evidence type="ECO:0000256" key="4">
    <source>
        <dbReference type="SAM" id="Phobius"/>
    </source>
</evidence>
<dbReference type="InterPro" id="IPR053896">
    <property type="entry name" value="BTN3A2-like_Ig-C"/>
</dbReference>
<dbReference type="PANTHER" id="PTHR44991:SF1">
    <property type="entry name" value="IMMUNOGLOBULIN SUPERFAMILY MEMBER 5"/>
    <property type="match status" value="1"/>
</dbReference>
<dbReference type="eggNOG" id="ENOG502RZEZ">
    <property type="taxonomic scope" value="Eukaryota"/>
</dbReference>
<dbReference type="AlphaFoldDB" id="R4GBL7"/>
<dbReference type="Ensembl" id="ENSACAT00000030117.2">
    <property type="protein sequence ID" value="ENSACAP00000022700.1"/>
    <property type="gene ID" value="ENSACAG00000028616.2"/>
</dbReference>
<evidence type="ECO:0000313" key="8">
    <source>
        <dbReference type="Proteomes" id="UP000001646"/>
    </source>
</evidence>
<dbReference type="InterPro" id="IPR013783">
    <property type="entry name" value="Ig-like_fold"/>
</dbReference>
<dbReference type="SUPFAM" id="SSF48726">
    <property type="entry name" value="Immunoglobulin"/>
    <property type="match status" value="2"/>
</dbReference>
<keyword evidence="2 4" id="KW-0472">Membrane</keyword>
<dbReference type="GO" id="GO:0005923">
    <property type="term" value="C:bicellular tight junction"/>
    <property type="evidence" value="ECO:0000318"/>
    <property type="project" value="GO_Central"/>
</dbReference>
<dbReference type="RefSeq" id="XP_008105706.1">
    <property type="nucleotide sequence ID" value="XM_008107499.3"/>
</dbReference>
<evidence type="ECO:0000256" key="1">
    <source>
        <dbReference type="ARBA" id="ARBA00004370"/>
    </source>
</evidence>
<dbReference type="Proteomes" id="UP000001646">
    <property type="component" value="Chromosome 3"/>
</dbReference>
<dbReference type="GO" id="GO:0016020">
    <property type="term" value="C:membrane"/>
    <property type="evidence" value="ECO:0007669"/>
    <property type="project" value="UniProtKB-SubCell"/>
</dbReference>
<dbReference type="STRING" id="28377.ENSACAP00000022700"/>
<dbReference type="PROSITE" id="PS50835">
    <property type="entry name" value="IG_LIKE"/>
    <property type="match status" value="2"/>
</dbReference>
<reference evidence="7 8" key="1">
    <citation type="submission" date="2009-12" db="EMBL/GenBank/DDBJ databases">
        <title>The Genome Sequence of Anolis carolinensis (Green Anole Lizard).</title>
        <authorList>
            <consortium name="The Genome Sequencing Platform"/>
            <person name="Di Palma F."/>
            <person name="Alfoldi J."/>
            <person name="Heiman D."/>
            <person name="Young S."/>
            <person name="Grabherr M."/>
            <person name="Johnson J."/>
            <person name="Lander E.S."/>
            <person name="Lindblad-Toh K."/>
        </authorList>
    </citation>
    <scope>NUCLEOTIDE SEQUENCE [LARGE SCALE GENOMIC DNA]</scope>
    <source>
        <strain evidence="7 8">JBL SC #1</strain>
    </source>
</reference>
<dbReference type="InterPro" id="IPR007110">
    <property type="entry name" value="Ig-like_dom"/>
</dbReference>
<dbReference type="Pfam" id="PF22705">
    <property type="entry name" value="C2-set_3"/>
    <property type="match status" value="1"/>
</dbReference>
<feature type="signal peptide" evidence="5">
    <location>
        <begin position="1"/>
        <end position="24"/>
    </location>
</feature>
<keyword evidence="4" id="KW-0812">Transmembrane</keyword>
<protein>
    <recommendedName>
        <fullName evidence="6">Ig-like domain-containing protein</fullName>
    </recommendedName>
</protein>
<dbReference type="Gene3D" id="2.60.40.10">
    <property type="entry name" value="Immunoglobulins"/>
    <property type="match status" value="2"/>
</dbReference>
<gene>
    <name evidence="7" type="primary">igsf5</name>
</gene>
<evidence type="ECO:0000313" key="7">
    <source>
        <dbReference type="Ensembl" id="ENSACAP00000022700.1"/>
    </source>
</evidence>
<keyword evidence="3" id="KW-0393">Immunoglobulin domain</keyword>
<sequence>MDRYYQWTGLILSLLTILSDPGFGASIIEGPQNQTVLAGSEARFNCTVSERWKVLIWLFDGNPQLTLIWNGTSFDSPRFSQQGHTSGTTFTSELTIADVKLTDSGQIKCSIQNDQDNKYAYLSVQVNGSLSIKDNDFTVKENQTIEIVCEALGWAPAPHIFWMENDISLSNSKYITSQSPGSNGLYNGESTLRLTPMTSVNVTCLAAIVALSRPQIATVAVTVYQPEKSGNDYARIRTIILAVVLPIVALLLVILIILLIVCCKRKKESDYQKEIKKNTAETQTTNRNLGTITHSGNENYGYDPEETMYDTVQMRGIVPVSPRNYGLNQDANPRPPSEVIYNRHYGEAFPSRPTAYPVNPRKIRNVTHV</sequence>
<keyword evidence="8" id="KW-1185">Reference proteome</keyword>
<organism evidence="7 8">
    <name type="scientific">Anolis carolinensis</name>
    <name type="common">Green anole</name>
    <name type="synonym">American chameleon</name>
    <dbReference type="NCBI Taxonomy" id="28377"/>
    <lineage>
        <taxon>Eukaryota</taxon>
        <taxon>Metazoa</taxon>
        <taxon>Chordata</taxon>
        <taxon>Craniata</taxon>
        <taxon>Vertebrata</taxon>
        <taxon>Euteleostomi</taxon>
        <taxon>Lepidosauria</taxon>
        <taxon>Squamata</taxon>
        <taxon>Bifurcata</taxon>
        <taxon>Unidentata</taxon>
        <taxon>Episquamata</taxon>
        <taxon>Toxicofera</taxon>
        <taxon>Iguania</taxon>
        <taxon>Dactyloidae</taxon>
        <taxon>Anolis</taxon>
    </lineage>
</organism>
<dbReference type="FunFam" id="2.60.40.10:FF:001503">
    <property type="entry name" value="Immunoglobulin superfamily member 5"/>
    <property type="match status" value="1"/>
</dbReference>
<dbReference type="GO" id="GO:0009986">
    <property type="term" value="C:cell surface"/>
    <property type="evidence" value="ECO:0000318"/>
    <property type="project" value="GO_Central"/>
</dbReference>
<dbReference type="Bgee" id="ENSACAG00000028616">
    <property type="expression patterns" value="Expressed in liver and 5 other cell types or tissues"/>
</dbReference>
<reference evidence="7" key="3">
    <citation type="submission" date="2025-09" db="UniProtKB">
        <authorList>
            <consortium name="Ensembl"/>
        </authorList>
    </citation>
    <scope>IDENTIFICATION</scope>
</reference>
<evidence type="ECO:0000256" key="3">
    <source>
        <dbReference type="ARBA" id="ARBA00023319"/>
    </source>
</evidence>
<evidence type="ECO:0000256" key="5">
    <source>
        <dbReference type="SAM" id="SignalP"/>
    </source>
</evidence>
<dbReference type="GeneTree" id="ENSGT00940000163238"/>
<dbReference type="OrthoDB" id="8822248at2759"/>
<comment type="subcellular location">
    <subcellularLocation>
        <location evidence="1">Membrane</location>
    </subcellularLocation>
</comment>
<reference evidence="7" key="2">
    <citation type="submission" date="2025-08" db="UniProtKB">
        <authorList>
            <consortium name="Ensembl"/>
        </authorList>
    </citation>
    <scope>IDENTIFICATION</scope>
</reference>
<name>R4GBL7_ANOCA</name>
<accession>R4GBL7</accession>
<dbReference type="InterPro" id="IPR013098">
    <property type="entry name" value="Ig_I-set"/>
</dbReference>
<dbReference type="PANTHER" id="PTHR44991">
    <property type="entry name" value="IMMUNOGLOBULIN SUPERFAMILY MEMBER 5"/>
    <property type="match status" value="1"/>
</dbReference>
<feature type="chain" id="PRO_5004372663" description="Ig-like domain-containing protein" evidence="5">
    <location>
        <begin position="25"/>
        <end position="369"/>
    </location>
</feature>
<dbReference type="GeneID" id="100558600"/>
<dbReference type="Pfam" id="PF07679">
    <property type="entry name" value="I-set"/>
    <property type="match status" value="1"/>
</dbReference>
<feature type="domain" description="Ig-like" evidence="6">
    <location>
        <begin position="128"/>
        <end position="220"/>
    </location>
</feature>
<feature type="transmembrane region" description="Helical" evidence="4">
    <location>
        <begin position="239"/>
        <end position="263"/>
    </location>
</feature>
<keyword evidence="4" id="KW-1133">Transmembrane helix</keyword>
<dbReference type="InterPro" id="IPR003599">
    <property type="entry name" value="Ig_sub"/>
</dbReference>
<dbReference type="KEGG" id="acs:100558600"/>
<evidence type="ECO:0000259" key="6">
    <source>
        <dbReference type="PROSITE" id="PS50835"/>
    </source>
</evidence>
<dbReference type="CTD" id="150084"/>
<evidence type="ECO:0000256" key="2">
    <source>
        <dbReference type="ARBA" id="ARBA00023136"/>
    </source>
</evidence>
<proteinExistence type="predicted"/>
<feature type="domain" description="Ig-like" evidence="6">
    <location>
        <begin position="21"/>
        <end position="125"/>
    </location>
</feature>
<keyword evidence="5" id="KW-0732">Signal</keyword>
<dbReference type="SMART" id="SM00409">
    <property type="entry name" value="IG"/>
    <property type="match status" value="2"/>
</dbReference>
<dbReference type="GO" id="GO:0098609">
    <property type="term" value="P:cell-cell adhesion"/>
    <property type="evidence" value="ECO:0000318"/>
    <property type="project" value="GO_Central"/>
</dbReference>
<dbReference type="RefSeq" id="XP_008105707.1">
    <property type="nucleotide sequence ID" value="XM_008107500.3"/>
</dbReference>
<dbReference type="HOGENOM" id="CLU_063888_1_0_1"/>
<dbReference type="RefSeq" id="XP_008105704.1">
    <property type="nucleotide sequence ID" value="XM_008107497.3"/>
</dbReference>
<dbReference type="RefSeq" id="XP_008105705.1">
    <property type="nucleotide sequence ID" value="XM_008107498.3"/>
</dbReference>
<dbReference type="InterPro" id="IPR036179">
    <property type="entry name" value="Ig-like_dom_sf"/>
</dbReference>